<evidence type="ECO:0000256" key="1">
    <source>
        <dbReference type="SAM" id="MobiDB-lite"/>
    </source>
</evidence>
<evidence type="ECO:0000313" key="3">
    <source>
        <dbReference type="Proteomes" id="UP000281406"/>
    </source>
</evidence>
<protein>
    <submittedName>
        <fullName evidence="2">Uncharacterized protein</fullName>
    </submittedName>
</protein>
<gene>
    <name evidence="2" type="ORF">DPX16_0037</name>
</gene>
<dbReference type="AlphaFoldDB" id="A0A3N0Y7P6"/>
<organism evidence="2 3">
    <name type="scientific">Anabarilius grahami</name>
    <name type="common">Kanglang fish</name>
    <name type="synonym">Barilius grahami</name>
    <dbReference type="NCBI Taxonomy" id="495550"/>
    <lineage>
        <taxon>Eukaryota</taxon>
        <taxon>Metazoa</taxon>
        <taxon>Chordata</taxon>
        <taxon>Craniata</taxon>
        <taxon>Vertebrata</taxon>
        <taxon>Euteleostomi</taxon>
        <taxon>Actinopterygii</taxon>
        <taxon>Neopterygii</taxon>
        <taxon>Teleostei</taxon>
        <taxon>Ostariophysi</taxon>
        <taxon>Cypriniformes</taxon>
        <taxon>Xenocyprididae</taxon>
        <taxon>Xenocypridinae</taxon>
        <taxon>Xenocypridinae incertae sedis</taxon>
        <taxon>Anabarilius</taxon>
    </lineage>
</organism>
<dbReference type="EMBL" id="RJVU01050244">
    <property type="protein sequence ID" value="ROL42189.1"/>
    <property type="molecule type" value="Genomic_DNA"/>
</dbReference>
<reference evidence="2 3" key="1">
    <citation type="submission" date="2018-10" db="EMBL/GenBank/DDBJ databases">
        <title>Genome assembly for a Yunnan-Guizhou Plateau 3E fish, Anabarilius grahami (Regan), and its evolutionary and genetic applications.</title>
        <authorList>
            <person name="Jiang W."/>
        </authorList>
    </citation>
    <scope>NUCLEOTIDE SEQUENCE [LARGE SCALE GENOMIC DNA]</scope>
    <source>
        <strain evidence="2">AG-KIZ</strain>
        <tissue evidence="2">Muscle</tissue>
    </source>
</reference>
<comment type="caution">
    <text evidence="2">The sequence shown here is derived from an EMBL/GenBank/DDBJ whole genome shotgun (WGS) entry which is preliminary data.</text>
</comment>
<feature type="region of interest" description="Disordered" evidence="1">
    <location>
        <begin position="41"/>
        <end position="67"/>
    </location>
</feature>
<sequence length="67" mass="7277">MGLAMTGAGDEEVKSLAMGMTAAIEHLVKFEHLLEKVNGGRKETNIGMGHRHDALKEPEKFRASATK</sequence>
<proteinExistence type="predicted"/>
<name>A0A3N0Y7P6_ANAGA</name>
<keyword evidence="3" id="KW-1185">Reference proteome</keyword>
<dbReference type="Proteomes" id="UP000281406">
    <property type="component" value="Unassembled WGS sequence"/>
</dbReference>
<accession>A0A3N0Y7P6</accession>
<evidence type="ECO:0000313" key="2">
    <source>
        <dbReference type="EMBL" id="ROL42189.1"/>
    </source>
</evidence>